<evidence type="ECO:0000313" key="9">
    <source>
        <dbReference type="EMBL" id="SHJ63566.1"/>
    </source>
</evidence>
<feature type="active site" description="Nucleophile" evidence="6">
    <location>
        <position position="63"/>
    </location>
</feature>
<dbReference type="CDD" id="cd07205">
    <property type="entry name" value="Pat_PNPLA6_PNPLA7_NTE1_like"/>
    <property type="match status" value="1"/>
</dbReference>
<evidence type="ECO:0000256" key="5">
    <source>
        <dbReference type="ARBA" id="ARBA00023136"/>
    </source>
</evidence>
<dbReference type="SUPFAM" id="SSF52151">
    <property type="entry name" value="FabD/lysophospholipase-like"/>
    <property type="match status" value="1"/>
</dbReference>
<keyword evidence="5" id="KW-0472">Membrane</keyword>
<sequence>MKKLLLILFVIITGISLAQETKKDDLKVGLVLSGGGAKGLAHIGALKVIEEAGVRIDYIGGTSMGAIIGALYASGYSAKQLDSIFTQTNFRTLIQDEIPRGSKTFYEKEESEKYALILPFENFKIGIPSGLSKGQNLYNLLSRLTNHVSDVSDFEKLPIPFFCVATDVETGKEVILDKGYLPQAVSASGALPSLFRPVVINDTVLFDGGVVNNYPVDEVRAKGMDIIIGVDVQDSLKTRDKLQSAFQVLVQVNNYRTIHDMIDKRKKTDIYIDPDINDFSVISFDAGRNIVSSGEESASKFKEELKQLAQLQKPVKKEQITFKNLDTVTIDEVEIYGNKRYTRSYVMGKLKLKTPAKLSYKEFRDGINNISATGNFQSINYKFVIDNQGKNKLKVQLEENTSQMFLRFGAHYDDLFRTAALVNITRKRLFTNNDIASLDLIAGDNLRYNFDYYIDKGYYWSVGFSSKYHFFETGVPLSFVNVDAPIDTPLPINKLSIKYSDFTNQLYFQTPFRRTFVLGGGAEHKYLRYLSETIGTDRNNLPRTVFESTNYYSAYGFLKYDSYDNSFFPKTGAYFSGDFHWYLFSHGMNIDFEPFSIAKAKMGYAYTFYEDLSAHITAEGGFKLGGNETSTLDFALGGYGFKEMNNIIPFLGYDAISIRGNTYLKSSLTLDYEIFKKNHITAGVNIANVGNDLFEDGKWIDGIDYSGYSLGYGLETILGPMEIKYSYSPELAESEWYVALGYRF</sequence>
<dbReference type="AlphaFoldDB" id="A0A1M6KXH8"/>
<keyword evidence="2 6" id="KW-0378">Hydrolase</keyword>
<dbReference type="InterPro" id="IPR043864">
    <property type="entry name" value="Omp85-like_dom"/>
</dbReference>
<dbReference type="InterPro" id="IPR050301">
    <property type="entry name" value="NTE"/>
</dbReference>
<feature type="short sequence motif" description="GXSXG" evidence="6">
    <location>
        <begin position="61"/>
        <end position="65"/>
    </location>
</feature>
<protein>
    <submittedName>
        <fullName evidence="9">NTE family protein</fullName>
    </submittedName>
</protein>
<dbReference type="Pfam" id="PF01734">
    <property type="entry name" value="Patatin"/>
    <property type="match status" value="1"/>
</dbReference>
<evidence type="ECO:0000256" key="4">
    <source>
        <dbReference type="ARBA" id="ARBA00023098"/>
    </source>
</evidence>
<dbReference type="InterPro" id="IPR002641">
    <property type="entry name" value="PNPLA_dom"/>
</dbReference>
<dbReference type="GO" id="GO:0016020">
    <property type="term" value="C:membrane"/>
    <property type="evidence" value="ECO:0007669"/>
    <property type="project" value="UniProtKB-SubCell"/>
</dbReference>
<dbReference type="InterPro" id="IPR034746">
    <property type="entry name" value="POTRA"/>
</dbReference>
<feature type="active site" description="Proton acceptor" evidence="6">
    <location>
        <position position="207"/>
    </location>
</feature>
<dbReference type="Gene3D" id="3.10.20.310">
    <property type="entry name" value="membrane protein fhac"/>
    <property type="match status" value="1"/>
</dbReference>
<dbReference type="Proteomes" id="UP000184172">
    <property type="component" value="Unassembled WGS sequence"/>
</dbReference>
<feature type="short sequence motif" description="GXGXXG" evidence="6">
    <location>
        <begin position="34"/>
        <end position="39"/>
    </location>
</feature>
<keyword evidence="3 6" id="KW-0442">Lipid degradation</keyword>
<dbReference type="GO" id="GO:0016787">
    <property type="term" value="F:hydrolase activity"/>
    <property type="evidence" value="ECO:0007669"/>
    <property type="project" value="UniProtKB-UniRule"/>
</dbReference>
<dbReference type="PROSITE" id="PS51635">
    <property type="entry name" value="PNPLA"/>
    <property type="match status" value="1"/>
</dbReference>
<gene>
    <name evidence="9" type="ORF">SAMN04487908_12163</name>
</gene>
<evidence type="ECO:0000256" key="6">
    <source>
        <dbReference type="PROSITE-ProRule" id="PRU01161"/>
    </source>
</evidence>
<evidence type="ECO:0000256" key="1">
    <source>
        <dbReference type="ARBA" id="ARBA00004370"/>
    </source>
</evidence>
<dbReference type="PANTHER" id="PTHR14226:SF76">
    <property type="entry name" value="NTE FAMILY PROTEIN RSSA"/>
    <property type="match status" value="1"/>
</dbReference>
<feature type="domain" description="PNPLA" evidence="7">
    <location>
        <begin position="30"/>
        <end position="220"/>
    </location>
</feature>
<evidence type="ECO:0000256" key="3">
    <source>
        <dbReference type="ARBA" id="ARBA00022963"/>
    </source>
</evidence>
<evidence type="ECO:0000259" key="8">
    <source>
        <dbReference type="PROSITE" id="PS51779"/>
    </source>
</evidence>
<dbReference type="EMBL" id="FQYV01000021">
    <property type="protein sequence ID" value="SHJ63566.1"/>
    <property type="molecule type" value="Genomic_DNA"/>
</dbReference>
<dbReference type="PANTHER" id="PTHR14226">
    <property type="entry name" value="NEUROPATHY TARGET ESTERASE/SWISS CHEESE D.MELANOGASTER"/>
    <property type="match status" value="1"/>
</dbReference>
<reference evidence="9" key="1">
    <citation type="submission" date="2016-11" db="EMBL/GenBank/DDBJ databases">
        <authorList>
            <person name="Jaros S."/>
            <person name="Januszkiewicz K."/>
            <person name="Wedrychowicz H."/>
        </authorList>
    </citation>
    <scope>NUCLEOTIDE SEQUENCE [LARGE SCALE GENOMIC DNA]</scope>
    <source>
        <strain evidence="9">DSM 26349</strain>
    </source>
</reference>
<dbReference type="GO" id="GO:0016042">
    <property type="term" value="P:lipid catabolic process"/>
    <property type="evidence" value="ECO:0007669"/>
    <property type="project" value="UniProtKB-UniRule"/>
</dbReference>
<dbReference type="PROSITE" id="PS51779">
    <property type="entry name" value="POTRA"/>
    <property type="match status" value="1"/>
</dbReference>
<keyword evidence="10" id="KW-1185">Reference proteome</keyword>
<keyword evidence="4 6" id="KW-0443">Lipid metabolism</keyword>
<feature type="domain" description="POTRA" evidence="8">
    <location>
        <begin position="328"/>
        <end position="400"/>
    </location>
</feature>
<dbReference type="STRING" id="797419.SAMN05216556_11568"/>
<feature type="short sequence motif" description="DGA/G" evidence="6">
    <location>
        <begin position="207"/>
        <end position="209"/>
    </location>
</feature>
<dbReference type="InterPro" id="IPR016035">
    <property type="entry name" value="Acyl_Trfase/lysoPLipase"/>
</dbReference>
<proteinExistence type="predicted"/>
<organism evidence="9 10">
    <name type="scientific">Aequorivita viscosa</name>
    <dbReference type="NCBI Taxonomy" id="797419"/>
    <lineage>
        <taxon>Bacteria</taxon>
        <taxon>Pseudomonadati</taxon>
        <taxon>Bacteroidota</taxon>
        <taxon>Flavobacteriia</taxon>
        <taxon>Flavobacteriales</taxon>
        <taxon>Flavobacteriaceae</taxon>
        <taxon>Aequorivita</taxon>
    </lineage>
</organism>
<dbReference type="OrthoDB" id="9770965at2"/>
<dbReference type="Pfam" id="PF19143">
    <property type="entry name" value="Omp85_2"/>
    <property type="match status" value="1"/>
</dbReference>
<dbReference type="RefSeq" id="WP_073220006.1">
    <property type="nucleotide sequence ID" value="NZ_FNNS01000015.1"/>
</dbReference>
<evidence type="ECO:0000259" key="7">
    <source>
        <dbReference type="PROSITE" id="PS51635"/>
    </source>
</evidence>
<name>A0A1M6KXH8_9FLAO</name>
<evidence type="ECO:0000313" key="10">
    <source>
        <dbReference type="Proteomes" id="UP000184172"/>
    </source>
</evidence>
<evidence type="ECO:0000256" key="2">
    <source>
        <dbReference type="ARBA" id="ARBA00022801"/>
    </source>
</evidence>
<comment type="subcellular location">
    <subcellularLocation>
        <location evidence="1">Membrane</location>
    </subcellularLocation>
</comment>
<dbReference type="Gene3D" id="3.40.1090.10">
    <property type="entry name" value="Cytosolic phospholipase A2 catalytic domain"/>
    <property type="match status" value="2"/>
</dbReference>
<accession>A0A1M6KXH8</accession>